<name>A0AAJ1W4C5_9MYCO</name>
<dbReference type="EC" id="3.6.4.-" evidence="4"/>
<accession>A0AAJ1W4C5</accession>
<reference evidence="4" key="1">
    <citation type="submission" date="2023-06" db="EMBL/GenBank/DDBJ databases">
        <title>Identification of two novel mycobacterium reveal diversities and complexities of Mycobacterium gordonae clade.</title>
        <authorList>
            <person name="Matsumoto Y."/>
            <person name="Nakamura S."/>
            <person name="Motooka D."/>
            <person name="Fukushima K."/>
        </authorList>
    </citation>
    <scope>NUCLEOTIDE SEQUENCE</scope>
    <source>
        <strain evidence="4">TY812</strain>
    </source>
</reference>
<evidence type="ECO:0000256" key="1">
    <source>
        <dbReference type="ARBA" id="ARBA00022801"/>
    </source>
</evidence>
<keyword evidence="4" id="KW-0347">Helicase</keyword>
<protein>
    <submittedName>
        <fullName evidence="4">DEAD/DEAH box helicase</fullName>
        <ecNumber evidence="4">3.6.4.-</ecNumber>
    </submittedName>
</protein>
<dbReference type="RefSeq" id="WP_133437176.1">
    <property type="nucleotide sequence ID" value="NZ_JAUFSA010000004.1"/>
</dbReference>
<dbReference type="SMART" id="SM00490">
    <property type="entry name" value="HELICc"/>
    <property type="match status" value="1"/>
</dbReference>
<evidence type="ECO:0000259" key="2">
    <source>
        <dbReference type="PROSITE" id="PS51192"/>
    </source>
</evidence>
<dbReference type="InterPro" id="IPR038718">
    <property type="entry name" value="SNF2-like_sf"/>
</dbReference>
<keyword evidence="4" id="KW-0547">Nucleotide-binding</keyword>
<dbReference type="Proteomes" id="UP001229081">
    <property type="component" value="Unassembled WGS sequence"/>
</dbReference>
<dbReference type="CDD" id="cd18793">
    <property type="entry name" value="SF2_C_SNF"/>
    <property type="match status" value="1"/>
</dbReference>
<evidence type="ECO:0000313" key="4">
    <source>
        <dbReference type="EMBL" id="MDP7739295.1"/>
    </source>
</evidence>
<dbReference type="PANTHER" id="PTHR45766:SF6">
    <property type="entry name" value="SWI_SNF-RELATED MATRIX-ASSOCIATED ACTIN-DEPENDENT REGULATOR OF CHROMATIN SUBFAMILY A-LIKE PROTEIN 1"/>
    <property type="match status" value="1"/>
</dbReference>
<dbReference type="Gene3D" id="3.40.50.10810">
    <property type="entry name" value="Tandem AAA-ATPase domain"/>
    <property type="match status" value="1"/>
</dbReference>
<dbReference type="EMBL" id="JAUFSA010000004">
    <property type="protein sequence ID" value="MDP7739295.1"/>
    <property type="molecule type" value="Genomic_DNA"/>
</dbReference>
<dbReference type="PROSITE" id="PS51194">
    <property type="entry name" value="HELICASE_CTER"/>
    <property type="match status" value="1"/>
</dbReference>
<organism evidence="4 5">
    <name type="scientific">Mycobacterium paragordonae</name>
    <dbReference type="NCBI Taxonomy" id="1389713"/>
    <lineage>
        <taxon>Bacteria</taxon>
        <taxon>Bacillati</taxon>
        <taxon>Actinomycetota</taxon>
        <taxon>Actinomycetes</taxon>
        <taxon>Mycobacteriales</taxon>
        <taxon>Mycobacteriaceae</taxon>
        <taxon>Mycobacterium</taxon>
    </lineage>
</organism>
<evidence type="ECO:0000313" key="5">
    <source>
        <dbReference type="Proteomes" id="UP001229081"/>
    </source>
</evidence>
<dbReference type="Pfam" id="PF00176">
    <property type="entry name" value="SNF2-rel_dom"/>
    <property type="match status" value="1"/>
</dbReference>
<dbReference type="GO" id="GO:0031297">
    <property type="term" value="P:replication fork processing"/>
    <property type="evidence" value="ECO:0007669"/>
    <property type="project" value="TreeGrafter"/>
</dbReference>
<feature type="domain" description="Helicase C-terminal" evidence="3">
    <location>
        <begin position="396"/>
        <end position="555"/>
    </location>
</feature>
<dbReference type="InterPro" id="IPR049730">
    <property type="entry name" value="SNF2/RAD54-like_C"/>
</dbReference>
<evidence type="ECO:0000259" key="3">
    <source>
        <dbReference type="PROSITE" id="PS51194"/>
    </source>
</evidence>
<sequence length="580" mass="64329">MTARVVGAYRWLAAGLWEIEAAPDVMIMIKRIFPRVDATPRGTVTLTSTLEVARNLEWLLDRWPMKASPGDRQRLRSLAREHRRAERAVQQVLSGQHLPTGSGAGWVSPAVALRAYQRTARDLVWATGGVCIADELGAGKTFTSLALLEQPAARPALAVTLTGTMPRQWRRQLAQFYPDLTSIEVQNGPVHSLQRRGRTADLIVMNYAKLAKWQHHLKGVVRTVIFDEVQELRRAESDRYKAATTVAGAAAYRVGLSGTPIYNYGGEIYNVIDVLRPGALGSREEFAREWCHTSGLDTKTQVFDPPALRSHLISQGLLLRRTLEEVGIEIPPTIPIEQCVPSDPAVLAQIEGNAVALARLILDQSANQRQRWSAAGQFDWIMRQQTGIAKAPFVADFVEMILQSEQRVMLLGWHHAVHDIWAQRLSQYRPAMYTGRETNRQKERSIDDFMAGRSRVLISSLRSGAGIDGLQHVVNTLVFGELDWSPAVHKQAMGRPGRPGQTKPVRAYFCITDYGSDPVMLETLDIKSLQAAGLITGTGRGGVVKAAPVAMTPEKYDQIRRLAAQVVEQVDQQSAPRRIA</sequence>
<dbReference type="InterPro" id="IPR014001">
    <property type="entry name" value="Helicase_ATP-bd"/>
</dbReference>
<feature type="domain" description="Helicase ATP-binding" evidence="2">
    <location>
        <begin position="121"/>
        <end position="278"/>
    </location>
</feature>
<dbReference type="AlphaFoldDB" id="A0AAJ1W4C5"/>
<dbReference type="Pfam" id="PF00271">
    <property type="entry name" value="Helicase_C"/>
    <property type="match status" value="1"/>
</dbReference>
<dbReference type="Gene3D" id="3.40.50.300">
    <property type="entry name" value="P-loop containing nucleotide triphosphate hydrolases"/>
    <property type="match status" value="1"/>
</dbReference>
<dbReference type="SUPFAM" id="SSF52540">
    <property type="entry name" value="P-loop containing nucleoside triphosphate hydrolases"/>
    <property type="match status" value="2"/>
</dbReference>
<dbReference type="GO" id="GO:0016787">
    <property type="term" value="F:hydrolase activity"/>
    <property type="evidence" value="ECO:0007669"/>
    <property type="project" value="UniProtKB-KW"/>
</dbReference>
<dbReference type="InterPro" id="IPR000330">
    <property type="entry name" value="SNF2_N"/>
</dbReference>
<dbReference type="GO" id="GO:0004386">
    <property type="term" value="F:helicase activity"/>
    <property type="evidence" value="ECO:0007669"/>
    <property type="project" value="UniProtKB-KW"/>
</dbReference>
<dbReference type="InterPro" id="IPR001650">
    <property type="entry name" value="Helicase_C-like"/>
</dbReference>
<gene>
    <name evidence="4" type="ORF">QXL92_31670</name>
</gene>
<dbReference type="GO" id="GO:0006281">
    <property type="term" value="P:DNA repair"/>
    <property type="evidence" value="ECO:0007669"/>
    <property type="project" value="TreeGrafter"/>
</dbReference>
<dbReference type="SMART" id="SM00487">
    <property type="entry name" value="DEXDc"/>
    <property type="match status" value="1"/>
</dbReference>
<keyword evidence="4" id="KW-0067">ATP-binding</keyword>
<dbReference type="InterPro" id="IPR027417">
    <property type="entry name" value="P-loop_NTPase"/>
</dbReference>
<dbReference type="PROSITE" id="PS51192">
    <property type="entry name" value="HELICASE_ATP_BIND_1"/>
    <property type="match status" value="1"/>
</dbReference>
<dbReference type="PANTHER" id="PTHR45766">
    <property type="entry name" value="DNA ANNEALING HELICASE AND ENDONUCLEASE ZRANB3 FAMILY MEMBER"/>
    <property type="match status" value="1"/>
</dbReference>
<proteinExistence type="predicted"/>
<comment type="caution">
    <text evidence="4">The sequence shown here is derived from an EMBL/GenBank/DDBJ whole genome shotgun (WGS) entry which is preliminary data.</text>
</comment>
<keyword evidence="1 4" id="KW-0378">Hydrolase</keyword>
<dbReference type="GO" id="GO:0005524">
    <property type="term" value="F:ATP binding"/>
    <property type="evidence" value="ECO:0007669"/>
    <property type="project" value="InterPro"/>
</dbReference>